<evidence type="ECO:0000313" key="9">
    <source>
        <dbReference type="EMBL" id="GAB65409.1"/>
    </source>
</evidence>
<evidence type="ECO:0000256" key="8">
    <source>
        <dbReference type="SAM" id="MobiDB-lite"/>
    </source>
</evidence>
<organism evidence="9 10">
    <name type="scientific">Plasmodium cynomolgi (strain B)</name>
    <dbReference type="NCBI Taxonomy" id="1120755"/>
    <lineage>
        <taxon>Eukaryota</taxon>
        <taxon>Sar</taxon>
        <taxon>Alveolata</taxon>
        <taxon>Apicomplexa</taxon>
        <taxon>Aconoidasida</taxon>
        <taxon>Haemosporida</taxon>
        <taxon>Plasmodiidae</taxon>
        <taxon>Plasmodium</taxon>
        <taxon>Plasmodium (Plasmodium)</taxon>
    </lineage>
</organism>
<evidence type="ECO:0000256" key="1">
    <source>
        <dbReference type="ARBA" id="ARBA00022555"/>
    </source>
</evidence>
<dbReference type="VEuPathDB" id="PlasmoDB:PCYB_061410"/>
<dbReference type="OrthoDB" id="3685at2759"/>
<dbReference type="GO" id="GO:0008168">
    <property type="term" value="F:methyltransferase activity"/>
    <property type="evidence" value="ECO:0007669"/>
    <property type="project" value="UniProtKB-KW"/>
</dbReference>
<feature type="compositionally biased region" description="Low complexity" evidence="8">
    <location>
        <begin position="801"/>
        <end position="810"/>
    </location>
</feature>
<protein>
    <submittedName>
        <fullName evidence="9">tRNA methyltransferase</fullName>
    </submittedName>
</protein>
<dbReference type="EMBL" id="DF157098">
    <property type="protein sequence ID" value="GAB65409.1"/>
    <property type="molecule type" value="Genomic_DNA"/>
</dbReference>
<dbReference type="GO" id="GO:0000049">
    <property type="term" value="F:tRNA binding"/>
    <property type="evidence" value="ECO:0007669"/>
    <property type="project" value="UniProtKB-KW"/>
</dbReference>
<dbReference type="InterPro" id="IPR014729">
    <property type="entry name" value="Rossmann-like_a/b/a_fold"/>
</dbReference>
<dbReference type="GO" id="GO:0005524">
    <property type="term" value="F:ATP binding"/>
    <property type="evidence" value="ECO:0007669"/>
    <property type="project" value="UniProtKB-KW"/>
</dbReference>
<keyword evidence="9" id="KW-0489">Methyltransferase</keyword>
<evidence type="ECO:0000256" key="5">
    <source>
        <dbReference type="ARBA" id="ARBA00022840"/>
    </source>
</evidence>
<dbReference type="GO" id="GO:0032259">
    <property type="term" value="P:methylation"/>
    <property type="evidence" value="ECO:0007669"/>
    <property type="project" value="UniProtKB-KW"/>
</dbReference>
<dbReference type="SUPFAM" id="SSF52402">
    <property type="entry name" value="Adenine nucleotide alpha hydrolases-like"/>
    <property type="match status" value="1"/>
</dbReference>
<dbReference type="InterPro" id="IPR051305">
    <property type="entry name" value="tRNA_2-thiouridylase_MnmA"/>
</dbReference>
<evidence type="ECO:0000256" key="4">
    <source>
        <dbReference type="ARBA" id="ARBA00022741"/>
    </source>
</evidence>
<dbReference type="OMA" id="HYAMIST"/>
<evidence type="ECO:0000256" key="7">
    <source>
        <dbReference type="ARBA" id="ARBA00023157"/>
    </source>
</evidence>
<keyword evidence="1" id="KW-0820">tRNA-binding</keyword>
<dbReference type="Gene3D" id="3.40.50.620">
    <property type="entry name" value="HUPs"/>
    <property type="match status" value="1"/>
</dbReference>
<keyword evidence="7" id="KW-1015">Disulfide bond</keyword>
<dbReference type="PANTHER" id="PTHR43052:SF1">
    <property type="entry name" value="TRNA-5-TAURINOMETHYLURIDINE 2-SULFURTRANSFERASE"/>
    <property type="match status" value="1"/>
</dbReference>
<keyword evidence="2 9" id="KW-0808">Transferase</keyword>
<accession>K6UQX8</accession>
<feature type="compositionally biased region" description="Basic and acidic residues" evidence="8">
    <location>
        <begin position="515"/>
        <end position="546"/>
    </location>
</feature>
<dbReference type="GO" id="GO:0008033">
    <property type="term" value="P:tRNA processing"/>
    <property type="evidence" value="ECO:0007669"/>
    <property type="project" value="UniProtKB-KW"/>
</dbReference>
<keyword evidence="5" id="KW-0067">ATP-binding</keyword>
<dbReference type="RefSeq" id="XP_004221356.1">
    <property type="nucleotide sequence ID" value="XM_004221308.1"/>
</dbReference>
<keyword evidence="3" id="KW-0819">tRNA processing</keyword>
<dbReference type="AlphaFoldDB" id="K6UQX8"/>
<evidence type="ECO:0000313" key="10">
    <source>
        <dbReference type="Proteomes" id="UP000006319"/>
    </source>
</evidence>
<sequence>MNEKGTHRWKNPKCYIVKGALRRRLSKGRTPLSVNKLNRCAVTHLSSEHCSGDEKKRNEKYEAHIRNVFEELQRMTDREEKMKHLMREYTNVCRVSFSEPLDRKKFTLTDNSKLGSAGRRYFINEVREGVIYRYVDRCNSNLYVAVDVVEGREEQECEVSEEDCKASGEGCKSSGEDCKASGKDCEVHSSCPSPEQSIPPNSHSGDRTHWRSILGRKKFLITVDGFSDNIVLSCFLQVLLKGLKKLDLGVFLNMGFEGVVNQLSSLYTIHVEGEHLVGHVIGRVERFLGRLCGGVRSRGVGSRRVNCSKSDLKYVKKICSKRKKLFIININEEYTEQVLIPMLRSYSEGHIPNADIMCNEKVKYNLLMRMMRKVCRERGGGWDYSYVSTGHYAMISTNDEANANRLFNGDFPYVGDDTDGEGLPRRTPRKRYRLIVGRDEKKDQTFFLSSFSEKQLSRFLFPLCLHRKSDVKRLMEGRAAGQYNRRETRGLCLYGRVDMHSLLGLYLGGGGVRSGRGEGESERGSPERERGSVERERGSPERERGPAGRGLQWAKDQLRSPEFRAFQEKHLPSFNLRFRNHIINVEEGTVLDSNNDIHLYAIGQKKHITNYLHQLYNSKKGRGRSCEKNAVSSCQWTVVYKKMLGSRSGDVKENFIYVSRDYESGLFRHLRGRCRLGAFRWVASAPPSYLLGVEAAPAATEAAGAEAAGAEEADAADAPLTVPPTANKRRGRAICVKIRNSERIKEAKIALDDLGETAYLTLRQKDIGLSPGQIVTLYLPFIVKRNGKTKYVYSLRRSSRSRSSGRSSVGRGEKKDRPTFFHCLGSARITNQYLNRGLYRRLMEIHRRNNLPLWGRDEQCGVANSE</sequence>
<keyword evidence="4" id="KW-0547">Nucleotide-binding</keyword>
<gene>
    <name evidence="9" type="ORF">PCYB_061410</name>
</gene>
<reference evidence="9 10" key="1">
    <citation type="journal article" date="2012" name="Nat. Genet.">
        <title>Plasmodium cynomolgi genome sequences provide insight into Plasmodium vivax and the monkey malaria clade.</title>
        <authorList>
            <person name="Tachibana S."/>
            <person name="Sullivan S.A."/>
            <person name="Kawai S."/>
            <person name="Nakamura S."/>
            <person name="Kim H.R."/>
            <person name="Goto N."/>
            <person name="Arisue N."/>
            <person name="Palacpac N.M.Q."/>
            <person name="Honma H."/>
            <person name="Yagi M."/>
            <person name="Tougan T."/>
            <person name="Katakai Y."/>
            <person name="Kaneko O."/>
            <person name="Mita T."/>
            <person name="Kita K."/>
            <person name="Yasutomi Y."/>
            <person name="Sutton P.L."/>
            <person name="Shakhbatyan R."/>
            <person name="Horii T."/>
            <person name="Yasunaga T."/>
            <person name="Barnwell J.W."/>
            <person name="Escalante A.A."/>
            <person name="Carlton J.M."/>
            <person name="Tanabe K."/>
        </authorList>
    </citation>
    <scope>NUCLEOTIDE SEQUENCE [LARGE SCALE GENOMIC DNA]</scope>
    <source>
        <strain evidence="9 10">B</strain>
    </source>
</reference>
<dbReference type="Pfam" id="PF03054">
    <property type="entry name" value="tRNA_Me_trans"/>
    <property type="match status" value="1"/>
</dbReference>
<evidence type="ECO:0000256" key="3">
    <source>
        <dbReference type="ARBA" id="ARBA00022694"/>
    </source>
</evidence>
<feature type="region of interest" description="Disordered" evidence="8">
    <location>
        <begin position="794"/>
        <end position="814"/>
    </location>
</feature>
<keyword evidence="10" id="KW-1185">Reference proteome</keyword>
<proteinExistence type="predicted"/>
<dbReference type="KEGG" id="pcy:PCYB_061410"/>
<dbReference type="Proteomes" id="UP000006319">
    <property type="component" value="Chromosome 6"/>
</dbReference>
<dbReference type="eggNOG" id="KOG2805">
    <property type="taxonomic scope" value="Eukaryota"/>
</dbReference>
<keyword evidence="6" id="KW-0694">RNA-binding</keyword>
<dbReference type="GeneID" id="14691880"/>
<name>K6UQX8_PLACD</name>
<dbReference type="PhylomeDB" id="K6UQX8"/>
<feature type="region of interest" description="Disordered" evidence="8">
    <location>
        <begin position="513"/>
        <end position="552"/>
    </location>
</feature>
<evidence type="ECO:0000256" key="6">
    <source>
        <dbReference type="ARBA" id="ARBA00022884"/>
    </source>
</evidence>
<evidence type="ECO:0000256" key="2">
    <source>
        <dbReference type="ARBA" id="ARBA00022679"/>
    </source>
</evidence>
<dbReference type="PANTHER" id="PTHR43052">
    <property type="match status" value="1"/>
</dbReference>